<reference evidence="1 2" key="1">
    <citation type="submission" date="2024-03" db="EMBL/GenBank/DDBJ databases">
        <title>The genome assembly and annotation of the cricket Gryllus longicercus Weissman &amp; Gray.</title>
        <authorList>
            <person name="Szrajer S."/>
            <person name="Gray D."/>
            <person name="Ylla G."/>
        </authorList>
    </citation>
    <scope>NUCLEOTIDE SEQUENCE [LARGE SCALE GENOMIC DNA]</scope>
    <source>
        <strain evidence="1">DAG 2021-001</strain>
        <tissue evidence="1">Whole body minus gut</tissue>
    </source>
</reference>
<organism evidence="1 2">
    <name type="scientific">Gryllus longicercus</name>
    <dbReference type="NCBI Taxonomy" id="2509291"/>
    <lineage>
        <taxon>Eukaryota</taxon>
        <taxon>Metazoa</taxon>
        <taxon>Ecdysozoa</taxon>
        <taxon>Arthropoda</taxon>
        <taxon>Hexapoda</taxon>
        <taxon>Insecta</taxon>
        <taxon>Pterygota</taxon>
        <taxon>Neoptera</taxon>
        <taxon>Polyneoptera</taxon>
        <taxon>Orthoptera</taxon>
        <taxon>Ensifera</taxon>
        <taxon>Gryllidea</taxon>
        <taxon>Grylloidea</taxon>
        <taxon>Gryllidae</taxon>
        <taxon>Gryllinae</taxon>
        <taxon>Gryllus</taxon>
    </lineage>
</organism>
<dbReference type="Proteomes" id="UP001378592">
    <property type="component" value="Unassembled WGS sequence"/>
</dbReference>
<proteinExistence type="predicted"/>
<dbReference type="AlphaFoldDB" id="A0AAN9VQW7"/>
<dbReference type="EMBL" id="JAZDUA010000185">
    <property type="protein sequence ID" value="KAK7865157.1"/>
    <property type="molecule type" value="Genomic_DNA"/>
</dbReference>
<keyword evidence="2" id="KW-1185">Reference proteome</keyword>
<comment type="caution">
    <text evidence="1">The sequence shown here is derived from an EMBL/GenBank/DDBJ whole genome shotgun (WGS) entry which is preliminary data.</text>
</comment>
<evidence type="ECO:0000313" key="2">
    <source>
        <dbReference type="Proteomes" id="UP001378592"/>
    </source>
</evidence>
<accession>A0AAN9VQW7</accession>
<gene>
    <name evidence="1" type="ORF">R5R35_002218</name>
</gene>
<protein>
    <submittedName>
        <fullName evidence="1">Uncharacterized protein</fullName>
    </submittedName>
</protein>
<name>A0AAN9VQW7_9ORTH</name>
<sequence>MIIQKLPEKTAFLAHHLKQRTDVIPAIAPKMVALFALKWLAAPFGLEDASLGHRLQQRMDAMSAPAPAGAFLGALSEAAFLTRHDVFLVHHQMDVMTVSVKLVAVQDIL</sequence>
<evidence type="ECO:0000313" key="1">
    <source>
        <dbReference type="EMBL" id="KAK7865157.1"/>
    </source>
</evidence>